<organism evidence="1 2">
    <name type="scientific">Nocardiopsis mangrovi</name>
    <dbReference type="NCBI Taxonomy" id="1179818"/>
    <lineage>
        <taxon>Bacteria</taxon>
        <taxon>Bacillati</taxon>
        <taxon>Actinomycetota</taxon>
        <taxon>Actinomycetes</taxon>
        <taxon>Streptosporangiales</taxon>
        <taxon>Nocardiopsidaceae</taxon>
        <taxon>Nocardiopsis</taxon>
    </lineage>
</organism>
<reference evidence="2" key="1">
    <citation type="journal article" date="2019" name="Int. J. Syst. Evol. Microbiol.">
        <title>The Global Catalogue of Microorganisms (GCM) 10K type strain sequencing project: providing services to taxonomists for standard genome sequencing and annotation.</title>
        <authorList>
            <consortium name="The Broad Institute Genomics Platform"/>
            <consortium name="The Broad Institute Genome Sequencing Center for Infectious Disease"/>
            <person name="Wu L."/>
            <person name="Ma J."/>
        </authorList>
    </citation>
    <scope>NUCLEOTIDE SEQUENCE [LARGE SCALE GENOMIC DNA]</scope>
    <source>
        <strain evidence="2">XZYJ18</strain>
    </source>
</reference>
<evidence type="ECO:0000313" key="1">
    <source>
        <dbReference type="EMBL" id="MFC4564044.1"/>
    </source>
</evidence>
<dbReference type="EMBL" id="JBHSFQ010000020">
    <property type="protein sequence ID" value="MFC4564044.1"/>
    <property type="molecule type" value="Genomic_DNA"/>
</dbReference>
<gene>
    <name evidence="1" type="ORF">ACFO4E_19455</name>
</gene>
<proteinExistence type="predicted"/>
<accession>A0ABV9DYR7</accession>
<keyword evidence="2" id="KW-1185">Reference proteome</keyword>
<sequence>MGAANNVPDLDPRPAPWWVRLSRWLNGTRVCSVYDCIQLTEPDEVHCTTHIRAFRAELGERRCAVARCVDPHGDGDSLCFLHREAAVIDAVASAPGQWNAPRKRKRFQEPA</sequence>
<name>A0ABV9DYR7_9ACTN</name>
<dbReference type="Proteomes" id="UP001595923">
    <property type="component" value="Unassembled WGS sequence"/>
</dbReference>
<comment type="caution">
    <text evidence="1">The sequence shown here is derived from an EMBL/GenBank/DDBJ whole genome shotgun (WGS) entry which is preliminary data.</text>
</comment>
<protein>
    <submittedName>
        <fullName evidence="1">Uncharacterized protein</fullName>
    </submittedName>
</protein>
<evidence type="ECO:0000313" key="2">
    <source>
        <dbReference type="Proteomes" id="UP001595923"/>
    </source>
</evidence>
<dbReference type="RefSeq" id="WP_378576819.1">
    <property type="nucleotide sequence ID" value="NZ_JBHSFQ010000020.1"/>
</dbReference>